<dbReference type="InterPro" id="IPR052032">
    <property type="entry name" value="ATP-dep_AA_Ligase"/>
</dbReference>
<dbReference type="InterPro" id="IPR040570">
    <property type="entry name" value="LAL_C2"/>
</dbReference>
<evidence type="ECO:0000313" key="7">
    <source>
        <dbReference type="Proteomes" id="UP001419910"/>
    </source>
</evidence>
<keyword evidence="1" id="KW-0436">Ligase</keyword>
<dbReference type="SUPFAM" id="SSF56059">
    <property type="entry name" value="Glutathione synthetase ATP-binding domain-like"/>
    <property type="match status" value="1"/>
</dbReference>
<dbReference type="Pfam" id="PF13535">
    <property type="entry name" value="ATP-grasp_4"/>
    <property type="match status" value="1"/>
</dbReference>
<dbReference type="RefSeq" id="WP_343891991.1">
    <property type="nucleotide sequence ID" value="NZ_BAAAEH010000049.1"/>
</dbReference>
<evidence type="ECO:0000256" key="1">
    <source>
        <dbReference type="ARBA" id="ARBA00022598"/>
    </source>
</evidence>
<dbReference type="SMART" id="SM01209">
    <property type="entry name" value="GARS_A"/>
    <property type="match status" value="1"/>
</dbReference>
<feature type="domain" description="ATP-grasp" evidence="5">
    <location>
        <begin position="116"/>
        <end position="311"/>
    </location>
</feature>
<evidence type="ECO:0000256" key="3">
    <source>
        <dbReference type="ARBA" id="ARBA00022840"/>
    </source>
</evidence>
<accession>A0ABU9Y9G0</accession>
<dbReference type="Proteomes" id="UP001419910">
    <property type="component" value="Unassembled WGS sequence"/>
</dbReference>
<protein>
    <submittedName>
        <fullName evidence="6">ATP-grasp domain-containing protein</fullName>
    </submittedName>
</protein>
<evidence type="ECO:0000256" key="4">
    <source>
        <dbReference type="PROSITE-ProRule" id="PRU00409"/>
    </source>
</evidence>
<dbReference type="Pfam" id="PF18130">
    <property type="entry name" value="ATPgrasp_N"/>
    <property type="match status" value="1"/>
</dbReference>
<name>A0ABU9Y9G0_9SPHN</name>
<dbReference type="PANTHER" id="PTHR43585:SF2">
    <property type="entry name" value="ATP-GRASP ENZYME FSQD"/>
    <property type="match status" value="1"/>
</dbReference>
<dbReference type="InterPro" id="IPR041472">
    <property type="entry name" value="BL00235/CARNS1_N"/>
</dbReference>
<comment type="caution">
    <text evidence="6">The sequence shown here is derived from an EMBL/GenBank/DDBJ whole genome shotgun (WGS) entry which is preliminary data.</text>
</comment>
<sequence length="405" mass="42726">MTGRTVVFLESNTTGTGRLFMRAARAEGCEPVLLATRPGLYPFAEEESVRIVEIDTADEAAVLELCEQLARDTELKGLTSTSDYYILSAARLAGRLGLPGPSVAGIETCRDKQLQHEALRAAGVRVPASLVAGTPDEAASAARQLGLPVVIKPVGGSGSVGVRLCRTEDEVAQHAAVLLSRTLNERGIPIRRMILLQQLVQGPEYSVETFAGEVVGITGKHVSDPPVFVELGHDFPAALDEADARAIAAIALRAVAALDLNWGAAHTELRLTPGGPVIIEVNSRMAGGFIPELVRRATGIDLIRELTRRVVGKEARLGRNAAGHASIRFFVPDRSGTLAALNGVAEARAVPDVCDLSLYREPGFTVALAGDFHDRIGHVMTASHDAAAARASADHALSLLSVALA</sequence>
<evidence type="ECO:0000256" key="2">
    <source>
        <dbReference type="ARBA" id="ARBA00022741"/>
    </source>
</evidence>
<keyword evidence="3 4" id="KW-0067">ATP-binding</keyword>
<dbReference type="Gene3D" id="3.40.50.20">
    <property type="match status" value="1"/>
</dbReference>
<keyword evidence="2 4" id="KW-0547">Nucleotide-binding</keyword>
<dbReference type="EMBL" id="JBDIME010000028">
    <property type="protein sequence ID" value="MEN2792444.1"/>
    <property type="molecule type" value="Genomic_DNA"/>
</dbReference>
<evidence type="ECO:0000313" key="6">
    <source>
        <dbReference type="EMBL" id="MEN2792444.1"/>
    </source>
</evidence>
<dbReference type="PANTHER" id="PTHR43585">
    <property type="entry name" value="FUMIPYRROLE BIOSYNTHESIS PROTEIN C"/>
    <property type="match status" value="1"/>
</dbReference>
<proteinExistence type="predicted"/>
<reference evidence="6 7" key="1">
    <citation type="submission" date="2024-05" db="EMBL/GenBank/DDBJ databases">
        <authorList>
            <person name="Liu Q."/>
            <person name="Xin Y.-H."/>
        </authorList>
    </citation>
    <scope>NUCLEOTIDE SEQUENCE [LARGE SCALE GENOMIC DNA]</scope>
    <source>
        <strain evidence="6 7">CGMCC 1.10181</strain>
    </source>
</reference>
<dbReference type="Gene3D" id="3.30.470.20">
    <property type="entry name" value="ATP-grasp fold, B domain"/>
    <property type="match status" value="1"/>
</dbReference>
<keyword evidence="7" id="KW-1185">Reference proteome</keyword>
<gene>
    <name evidence="6" type="ORF">ABC974_22635</name>
</gene>
<organism evidence="6 7">
    <name type="scientific">Sphingomonas oligophenolica</name>
    <dbReference type="NCBI Taxonomy" id="301154"/>
    <lineage>
        <taxon>Bacteria</taxon>
        <taxon>Pseudomonadati</taxon>
        <taxon>Pseudomonadota</taxon>
        <taxon>Alphaproteobacteria</taxon>
        <taxon>Sphingomonadales</taxon>
        <taxon>Sphingomonadaceae</taxon>
        <taxon>Sphingomonas</taxon>
    </lineage>
</organism>
<dbReference type="Pfam" id="PF18603">
    <property type="entry name" value="LAL_C2"/>
    <property type="match status" value="1"/>
</dbReference>
<dbReference type="InterPro" id="IPR011761">
    <property type="entry name" value="ATP-grasp"/>
</dbReference>
<evidence type="ECO:0000259" key="5">
    <source>
        <dbReference type="PROSITE" id="PS50975"/>
    </source>
</evidence>
<dbReference type="PROSITE" id="PS50975">
    <property type="entry name" value="ATP_GRASP"/>
    <property type="match status" value="1"/>
</dbReference>